<dbReference type="SMART" id="SM00184">
    <property type="entry name" value="RING"/>
    <property type="match status" value="1"/>
</dbReference>
<proteinExistence type="predicted"/>
<dbReference type="EMBL" id="MN688676">
    <property type="protein sequence ID" value="QIZ31075.1"/>
    <property type="molecule type" value="Genomic_DNA"/>
</dbReference>
<evidence type="ECO:0000256" key="2">
    <source>
        <dbReference type="ARBA" id="ARBA00022771"/>
    </source>
</evidence>
<name>A0A6H1QTU2_9PHYC</name>
<dbReference type="InterPro" id="IPR001841">
    <property type="entry name" value="Znf_RING"/>
</dbReference>
<keyword evidence="1" id="KW-0479">Metal-binding</keyword>
<evidence type="ECO:0000313" key="6">
    <source>
        <dbReference type="EMBL" id="QIZ31075.1"/>
    </source>
</evidence>
<dbReference type="SUPFAM" id="SSF57850">
    <property type="entry name" value="RING/U-box"/>
    <property type="match status" value="1"/>
</dbReference>
<gene>
    <name evidence="6" type="ORF">orf00032</name>
</gene>
<organism evidence="6">
    <name type="scientific">Ostreococcus mediterraneus virus 2</name>
    <dbReference type="NCBI Taxonomy" id="2726183"/>
    <lineage>
        <taxon>Viruses</taxon>
        <taxon>Varidnaviria</taxon>
        <taxon>Bamfordvirae</taxon>
        <taxon>Nucleocytoviricota</taxon>
        <taxon>Megaviricetes</taxon>
        <taxon>Algavirales</taxon>
        <taxon>Phycodnaviridae</taxon>
        <taxon>Prasinovirus</taxon>
    </lineage>
</organism>
<reference evidence="6" key="1">
    <citation type="journal article" date="2020" name="Sci. Adv.">
        <title>Virus-host coexistence in phytoplankton through the genomic lens.</title>
        <authorList>
            <person name="Yau S."/>
            <person name="Krasovec M."/>
            <person name="Benites L.F."/>
            <person name="Rombauts S."/>
            <person name="Groussin M."/>
            <person name="Vancaester E."/>
            <person name="Aury J.M."/>
            <person name="Derelle E."/>
            <person name="Desdevises Y."/>
            <person name="Escande M.L."/>
            <person name="Grimsley N."/>
            <person name="Guy J."/>
            <person name="Moreau H."/>
            <person name="Sanchez-Brosseau S."/>
            <person name="van de Peer Y."/>
            <person name="Vandepoele K."/>
            <person name="Gourbiere S."/>
            <person name="Piganeau G."/>
        </authorList>
    </citation>
    <scope>NUCLEOTIDE SEQUENCE</scope>
    <source>
        <strain evidence="6">OmV2</strain>
    </source>
</reference>
<dbReference type="PROSITE" id="PS50089">
    <property type="entry name" value="ZF_RING_2"/>
    <property type="match status" value="1"/>
</dbReference>
<dbReference type="InterPro" id="IPR013083">
    <property type="entry name" value="Znf_RING/FYVE/PHD"/>
</dbReference>
<evidence type="ECO:0000256" key="1">
    <source>
        <dbReference type="ARBA" id="ARBA00022723"/>
    </source>
</evidence>
<dbReference type="PROSITE" id="PS00518">
    <property type="entry name" value="ZF_RING_1"/>
    <property type="match status" value="1"/>
</dbReference>
<dbReference type="InterPro" id="IPR017907">
    <property type="entry name" value="Znf_RING_CS"/>
</dbReference>
<feature type="domain" description="RING-type" evidence="5">
    <location>
        <begin position="3"/>
        <end position="42"/>
    </location>
</feature>
<evidence type="ECO:0000256" key="3">
    <source>
        <dbReference type="ARBA" id="ARBA00022833"/>
    </source>
</evidence>
<dbReference type="Gene3D" id="3.30.40.10">
    <property type="entry name" value="Zinc/RING finger domain, C3HC4 (zinc finger)"/>
    <property type="match status" value="1"/>
</dbReference>
<protein>
    <submittedName>
        <fullName evidence="6">Ring finger domain protein</fullName>
    </submittedName>
</protein>
<dbReference type="Pfam" id="PF13639">
    <property type="entry name" value="zf-RING_2"/>
    <property type="match status" value="1"/>
</dbReference>
<keyword evidence="2 4" id="KW-0863">Zinc-finger</keyword>
<evidence type="ECO:0000259" key="5">
    <source>
        <dbReference type="PROSITE" id="PS50089"/>
    </source>
</evidence>
<dbReference type="GO" id="GO:0008270">
    <property type="term" value="F:zinc ion binding"/>
    <property type="evidence" value="ECO:0007669"/>
    <property type="project" value="UniProtKB-KW"/>
</dbReference>
<keyword evidence="3" id="KW-0862">Zinc</keyword>
<accession>A0A6H1QTU2</accession>
<evidence type="ECO:0000256" key="4">
    <source>
        <dbReference type="PROSITE-ProRule" id="PRU00175"/>
    </source>
</evidence>
<sequence length="143" mass="17020">MECPVCYIPKAKYKLVCGHSFCYQCITHWYQECSSHTCPLCRKTIEFEHLGDTREVHIQCSADSTMDDYIEFNRLLDKYTGFEIKDVGYLRRQPWVHWVMEYRAKEQVYTKYIFHGLQGAQEACHQKRQESTTRGVLTKAYKD</sequence>